<dbReference type="Proteomes" id="UP000001916">
    <property type="component" value="Plasmid pMESIL02"/>
</dbReference>
<dbReference type="RefSeq" id="WP_013159847.1">
    <property type="nucleotide sequence ID" value="NC_014214.1"/>
</dbReference>
<dbReference type="HOGENOM" id="CLU_1203684_0_0_0"/>
<gene>
    <name evidence="1" type="ORF">Mesil_3583</name>
</gene>
<accession>D7BJL7</accession>
<dbReference type="KEGG" id="msv:Mesil_3583"/>
<keyword evidence="2" id="KW-1185">Reference proteome</keyword>
<dbReference type="AlphaFoldDB" id="D7BJL7"/>
<evidence type="ECO:0000313" key="1">
    <source>
        <dbReference type="EMBL" id="ADH65373.1"/>
    </source>
</evidence>
<sequence>MNLLKQAYRLLDSILVGEYGLLTRCSGVMLMLSKDFPDGTAWTNQLSADEVEEIAQLLRSEPNPPWLTDRPDAFLAAGVEPRGHRVVAWGIRKGEQLIPEGWSVWLGGERLPVSLATRAANFAQHIIEEMMRQGAIKPVRAPLHFGWQEEALDSLQFCAMSALNEGIPFPEAEVRRLLEAALERRGFGFVLREEHLIWLVVEATPEGFRVVSLSQQPGSAGLGFGVIAQA</sequence>
<geneLocation type="plasmid" evidence="1 2">
    <name>pMESIL02</name>
</geneLocation>
<dbReference type="EMBL" id="CP002044">
    <property type="protein sequence ID" value="ADH65373.1"/>
    <property type="molecule type" value="Genomic_DNA"/>
</dbReference>
<keyword evidence="1" id="KW-0614">Plasmid</keyword>
<organism evidence="1 2">
    <name type="scientific">Allomeiothermus silvanus (strain ATCC 700542 / DSM 9946 / NBRC 106475 / NCIMB 13440 / VI-R2)</name>
    <name type="common">Thermus silvanus</name>
    <dbReference type="NCBI Taxonomy" id="526227"/>
    <lineage>
        <taxon>Bacteria</taxon>
        <taxon>Thermotogati</taxon>
        <taxon>Deinococcota</taxon>
        <taxon>Deinococci</taxon>
        <taxon>Thermales</taxon>
        <taxon>Thermaceae</taxon>
        <taxon>Allomeiothermus</taxon>
    </lineage>
</organism>
<evidence type="ECO:0000313" key="2">
    <source>
        <dbReference type="Proteomes" id="UP000001916"/>
    </source>
</evidence>
<proteinExistence type="predicted"/>
<protein>
    <submittedName>
        <fullName evidence="1">Uncharacterized protein</fullName>
    </submittedName>
</protein>
<name>D7BJL7_ALLS1</name>
<dbReference type="OrthoDB" id="9861889at2"/>
<reference evidence="1 2" key="1">
    <citation type="journal article" date="2010" name="Stand. Genomic Sci.">
        <title>Complete genome sequence of Meiothermus silvanus type strain (VI-R2).</title>
        <authorList>
            <person name="Sikorski J."/>
            <person name="Tindall B.J."/>
            <person name="Lowry S."/>
            <person name="Lucas S."/>
            <person name="Nolan M."/>
            <person name="Copeland A."/>
            <person name="Glavina Del Rio T."/>
            <person name="Tice H."/>
            <person name="Cheng J.F."/>
            <person name="Han C."/>
            <person name="Pitluck S."/>
            <person name="Liolios K."/>
            <person name="Ivanova N."/>
            <person name="Mavromatis K."/>
            <person name="Mikhailova N."/>
            <person name="Pati A."/>
            <person name="Goodwin L."/>
            <person name="Chen A."/>
            <person name="Palaniappan K."/>
            <person name="Land M."/>
            <person name="Hauser L."/>
            <person name="Chang Y.J."/>
            <person name="Jeffries C.D."/>
            <person name="Rohde M."/>
            <person name="Goker M."/>
            <person name="Woyke T."/>
            <person name="Bristow J."/>
            <person name="Eisen J.A."/>
            <person name="Markowitz V."/>
            <person name="Hugenholtz P."/>
            <person name="Kyrpides N.C."/>
            <person name="Klenk H.P."/>
            <person name="Lapidus A."/>
        </authorList>
    </citation>
    <scope>NUCLEOTIDE SEQUENCE [LARGE SCALE GENOMIC DNA]</scope>
    <source>
        <strain evidence="2">ATCC 700542 / DSM 9946 / VI-R2</strain>
        <plasmid evidence="2">Plasmid pMESIL02</plasmid>
    </source>
</reference>